<dbReference type="AlphaFoldDB" id="A0A096DGI6"/>
<dbReference type="EMBL" id="JRNS01000069">
    <property type="protein sequence ID" value="KGF56649.1"/>
    <property type="molecule type" value="Genomic_DNA"/>
</dbReference>
<proteinExistence type="predicted"/>
<protein>
    <submittedName>
        <fullName evidence="2">ABC transporter permease</fullName>
    </submittedName>
</protein>
<evidence type="ECO:0000313" key="3">
    <source>
        <dbReference type="Proteomes" id="UP000029578"/>
    </source>
</evidence>
<keyword evidence="1" id="KW-0812">Transmembrane</keyword>
<gene>
    <name evidence="2" type="ORF">HMPREF0661_00845</name>
</gene>
<name>A0A096DGI6_9BACT</name>
<feature type="transmembrane region" description="Helical" evidence="1">
    <location>
        <begin position="109"/>
        <end position="131"/>
    </location>
</feature>
<reference evidence="2 3" key="1">
    <citation type="submission" date="2014-07" db="EMBL/GenBank/DDBJ databases">
        <authorList>
            <person name="McCorrison J."/>
            <person name="Sanka R."/>
            <person name="Torralba M."/>
            <person name="Gillis M."/>
            <person name="Haft D.H."/>
            <person name="Methe B."/>
            <person name="Sutton G."/>
            <person name="Nelson K.E."/>
        </authorList>
    </citation>
    <scope>NUCLEOTIDE SEQUENCE [LARGE SCALE GENOMIC DNA]</scope>
    <source>
        <strain evidence="2 3">DNF00666</strain>
    </source>
</reference>
<evidence type="ECO:0000256" key="1">
    <source>
        <dbReference type="SAM" id="Phobius"/>
    </source>
</evidence>
<evidence type="ECO:0000313" key="2">
    <source>
        <dbReference type="EMBL" id="KGF56649.1"/>
    </source>
</evidence>
<organism evidence="2 3">
    <name type="scientific">Prevotella melaninogenica DNF00666</name>
    <dbReference type="NCBI Taxonomy" id="1401073"/>
    <lineage>
        <taxon>Bacteria</taxon>
        <taxon>Pseudomonadati</taxon>
        <taxon>Bacteroidota</taxon>
        <taxon>Bacteroidia</taxon>
        <taxon>Bacteroidales</taxon>
        <taxon>Prevotellaceae</taxon>
        <taxon>Prevotella</taxon>
    </lineage>
</organism>
<feature type="transmembrane region" description="Helical" evidence="1">
    <location>
        <begin position="190"/>
        <end position="213"/>
    </location>
</feature>
<feature type="transmembrane region" description="Helical" evidence="1">
    <location>
        <begin position="59"/>
        <end position="80"/>
    </location>
</feature>
<feature type="transmembrane region" description="Helical" evidence="1">
    <location>
        <begin position="151"/>
        <end position="170"/>
    </location>
</feature>
<dbReference type="Proteomes" id="UP000029578">
    <property type="component" value="Unassembled WGS sequence"/>
</dbReference>
<keyword evidence="1" id="KW-0472">Membrane</keyword>
<comment type="caution">
    <text evidence="2">The sequence shown here is derived from an EMBL/GenBank/DDBJ whole genome shotgun (WGS) entry which is preliminary data.</text>
</comment>
<dbReference type="RefSeq" id="WP_036861545.1">
    <property type="nucleotide sequence ID" value="NZ_JRNS01000069.1"/>
</dbReference>
<accession>A0A096DGI6</accession>
<sequence>MRNKLGYMVLVLLIAQLALILLSWLLTAAFPELPMRSMLSSEGIRWFFGSFVSNQLSPLLIYFIMAVMAAGACVRSRLYTALRAMLSNMRSGLTNSKNHRYKFHYRETVGLRIALVEFIVYVVVMILLTAVPHAILLSVTGQLFPSSFSSSFIPSLSLIIIIMSLTYGVASGTIDSVAKMHKILVGGLEVGFKFIPTYVIGIQLYMSIMYVFIL</sequence>
<keyword evidence="1" id="KW-1133">Transmembrane helix</keyword>